<dbReference type="PANTHER" id="PTHR13968">
    <property type="entry name" value="HETEROGENEOUS NUCLEAR RIBONUCLEOPROTEIN"/>
    <property type="match status" value="1"/>
</dbReference>
<feature type="region of interest" description="Disordered" evidence="5">
    <location>
        <begin position="231"/>
        <end position="274"/>
    </location>
</feature>
<dbReference type="PIRSF" id="PIRSF037992">
    <property type="entry name" value="hnRNP-C_Raly"/>
    <property type="match status" value="1"/>
</dbReference>
<dbReference type="GO" id="GO:0003723">
    <property type="term" value="F:RNA binding"/>
    <property type="evidence" value="ECO:0007669"/>
    <property type="project" value="UniProtKB-UniRule"/>
</dbReference>
<dbReference type="RefSeq" id="XP_042574391.1">
    <property type="nucleotide sequence ID" value="XM_042718457.1"/>
</dbReference>
<gene>
    <name evidence="7" type="primary">LOC109067445</name>
</gene>
<keyword evidence="2 4" id="KW-0694">RNA-binding</keyword>
<dbReference type="PROSITE" id="PS50102">
    <property type="entry name" value="RRM"/>
    <property type="match status" value="1"/>
</dbReference>
<dbReference type="InterPro" id="IPR017347">
    <property type="entry name" value="hnRNP_C"/>
</dbReference>
<dbReference type="Proteomes" id="UP001155660">
    <property type="component" value="Chromosome B2"/>
</dbReference>
<accession>A0A9Q9W123</accession>
<dbReference type="SMART" id="SM00360">
    <property type="entry name" value="RRM"/>
    <property type="match status" value="1"/>
</dbReference>
<dbReference type="InterPro" id="IPR000504">
    <property type="entry name" value="RRM_dom"/>
</dbReference>
<evidence type="ECO:0000313" key="7">
    <source>
        <dbReference type="RefSeq" id="XP_042574391.1"/>
    </source>
</evidence>
<reference evidence="7" key="1">
    <citation type="submission" date="2025-08" db="UniProtKB">
        <authorList>
            <consortium name="RefSeq"/>
        </authorList>
    </citation>
    <scope>IDENTIFICATION</scope>
    <source>
        <tissue evidence="7">Muscle</tissue>
    </source>
</reference>
<feature type="compositionally biased region" description="Basic and acidic residues" evidence="5">
    <location>
        <begin position="256"/>
        <end position="274"/>
    </location>
</feature>
<evidence type="ECO:0000256" key="2">
    <source>
        <dbReference type="ARBA" id="ARBA00022884"/>
    </source>
</evidence>
<dbReference type="FunFam" id="3.30.70.330:FF:000019">
    <property type="entry name" value="heterogeneous nuclear ribonucleoproteins C1/C2 isoform X1"/>
    <property type="match status" value="1"/>
</dbReference>
<dbReference type="GeneID" id="109067445"/>
<comment type="similarity">
    <text evidence="1">Belongs to the RRM HNRPC family. RALY subfamily.</text>
</comment>
<dbReference type="AlphaFoldDB" id="A0A9Q9W123"/>
<protein>
    <submittedName>
        <fullName evidence="7">RNA-binding Raly-like protein isoform X2</fullName>
    </submittedName>
</protein>
<dbReference type="GO" id="GO:0005634">
    <property type="term" value="C:nucleus"/>
    <property type="evidence" value="ECO:0007669"/>
    <property type="project" value="TreeGrafter"/>
</dbReference>
<keyword evidence="3" id="KW-0175">Coiled coil</keyword>
<evidence type="ECO:0000256" key="1">
    <source>
        <dbReference type="ARBA" id="ARBA00008631"/>
    </source>
</evidence>
<sequence>MTGKTQTSNITNKTDPRSLNSRVFIGNLNTAVVKKTDIELIFAKYGKITGCSVHKGFAFVQYACERNARSAVAGENTRMLAGQTLDINMAGEPRPYRPKVGSKRPFSLYSGYEFDYDFYRDDFYTRIFDIHGRLAPSPRAMIPIKHSRLVALSTRRTKNSFQPKMSTCSSYLRTLSSVKSDQLLTIKKELSQIKIKIDSLLGRLEKIEQKQLAEADTHRKHEKAYQSLYSETEEDVDQEHHEAGSWEVTNEGDDGYNDRANSELIENHISDVDN</sequence>
<evidence type="ECO:0000256" key="3">
    <source>
        <dbReference type="ARBA" id="ARBA00023054"/>
    </source>
</evidence>
<evidence type="ECO:0000256" key="4">
    <source>
        <dbReference type="PROSITE-ProRule" id="PRU00176"/>
    </source>
</evidence>
<proteinExistence type="inferred from homology"/>
<organism evidence="7">
    <name type="scientific">Cyprinus carpio</name>
    <name type="common">Common carp</name>
    <dbReference type="NCBI Taxonomy" id="7962"/>
    <lineage>
        <taxon>Eukaryota</taxon>
        <taxon>Metazoa</taxon>
        <taxon>Chordata</taxon>
        <taxon>Craniata</taxon>
        <taxon>Vertebrata</taxon>
        <taxon>Euteleostomi</taxon>
        <taxon>Actinopterygii</taxon>
        <taxon>Neopterygii</taxon>
        <taxon>Teleostei</taxon>
        <taxon>Ostariophysi</taxon>
        <taxon>Cypriniformes</taxon>
        <taxon>Cyprinidae</taxon>
        <taxon>Cyprininae</taxon>
        <taxon>Cyprinus</taxon>
    </lineage>
</organism>
<evidence type="ECO:0000256" key="5">
    <source>
        <dbReference type="SAM" id="MobiDB-lite"/>
    </source>
</evidence>
<dbReference type="Pfam" id="PF00076">
    <property type="entry name" value="RRM_1"/>
    <property type="match status" value="1"/>
</dbReference>
<evidence type="ECO:0000259" key="6">
    <source>
        <dbReference type="PROSITE" id="PS50102"/>
    </source>
</evidence>
<feature type="domain" description="RRM" evidence="6">
    <location>
        <begin position="21"/>
        <end position="92"/>
    </location>
</feature>
<dbReference type="InterPro" id="IPR051186">
    <property type="entry name" value="RRM_HNRPC/RALY_subfam"/>
</dbReference>
<dbReference type="PANTHER" id="PTHR13968:SF34">
    <property type="entry name" value="RNA-BINDING RALY-LIKE PROTEIN-RELATED"/>
    <property type="match status" value="1"/>
</dbReference>
<name>A0A9Q9W123_CYPCA</name>